<keyword evidence="2" id="KW-1185">Reference proteome</keyword>
<dbReference type="AlphaFoldDB" id="A0A7W7AMR0"/>
<protein>
    <submittedName>
        <fullName evidence="1">Nucleoid DNA-binding protein</fullName>
    </submittedName>
</protein>
<name>A0A7W7AMR0_9SPHN</name>
<evidence type="ECO:0000313" key="1">
    <source>
        <dbReference type="EMBL" id="MBB4618989.1"/>
    </source>
</evidence>
<evidence type="ECO:0000313" key="2">
    <source>
        <dbReference type="Proteomes" id="UP000574769"/>
    </source>
</evidence>
<proteinExistence type="predicted"/>
<comment type="caution">
    <text evidence="1">The sequence shown here is derived from an EMBL/GenBank/DDBJ whole genome shotgun (WGS) entry which is preliminary data.</text>
</comment>
<dbReference type="GO" id="GO:0003677">
    <property type="term" value="F:DNA binding"/>
    <property type="evidence" value="ECO:0007669"/>
    <property type="project" value="UniProtKB-KW"/>
</dbReference>
<reference evidence="1 2" key="1">
    <citation type="submission" date="2020-08" db="EMBL/GenBank/DDBJ databases">
        <title>Genomic Encyclopedia of Type Strains, Phase IV (KMG-IV): sequencing the most valuable type-strain genomes for metagenomic binning, comparative biology and taxonomic classification.</title>
        <authorList>
            <person name="Goeker M."/>
        </authorList>
    </citation>
    <scope>NUCLEOTIDE SEQUENCE [LARGE SCALE GENOMIC DNA]</scope>
    <source>
        <strain evidence="1 2">DSM 15867</strain>
    </source>
</reference>
<dbReference type="RefSeq" id="WP_184116391.1">
    <property type="nucleotide sequence ID" value="NZ_JACHNY010000007.1"/>
</dbReference>
<organism evidence="1 2">
    <name type="scientific">Sphingomonas abaci</name>
    <dbReference type="NCBI Taxonomy" id="237611"/>
    <lineage>
        <taxon>Bacteria</taxon>
        <taxon>Pseudomonadati</taxon>
        <taxon>Pseudomonadota</taxon>
        <taxon>Alphaproteobacteria</taxon>
        <taxon>Sphingomonadales</taxon>
        <taxon>Sphingomonadaceae</taxon>
        <taxon>Sphingomonas</taxon>
    </lineage>
</organism>
<gene>
    <name evidence="1" type="ORF">GGQ96_003139</name>
</gene>
<sequence length="98" mass="10311">MRADPLIVAEMVAAGMGQDEACAAVDRVFAAIPAVLRTGKGVTLPGVGRLVAPRKPVWLPGTVKTHAREQRKVGLQRGEIIEKGEPYAVTGNLKGPSL</sequence>
<dbReference type="Proteomes" id="UP000574769">
    <property type="component" value="Unassembled WGS sequence"/>
</dbReference>
<accession>A0A7W7AMR0</accession>
<keyword evidence="1" id="KW-0238">DNA-binding</keyword>
<dbReference type="EMBL" id="JACHNY010000007">
    <property type="protein sequence ID" value="MBB4618989.1"/>
    <property type="molecule type" value="Genomic_DNA"/>
</dbReference>